<keyword evidence="6" id="KW-0067">ATP-binding</keyword>
<dbReference type="Gene3D" id="3.40.50.300">
    <property type="entry name" value="P-loop containing nucleotide triphosphate hydrolases"/>
    <property type="match status" value="1"/>
</dbReference>
<comment type="similarity">
    <text evidence="2">Belongs to the CbbQ/NirQ/NorQ/GpvN family.</text>
</comment>
<evidence type="ECO:0000256" key="5">
    <source>
        <dbReference type="ARBA" id="ARBA00022801"/>
    </source>
</evidence>
<dbReference type="PANTHER" id="PTHR42759:SF1">
    <property type="entry name" value="MAGNESIUM-CHELATASE SUBUNIT CHLD"/>
    <property type="match status" value="1"/>
</dbReference>
<dbReference type="InterPro" id="IPR013462">
    <property type="entry name" value="Gas-vesicle_GvpN"/>
</dbReference>
<protein>
    <submittedName>
        <fullName evidence="12">Gas vesicle protein GvpN</fullName>
    </submittedName>
</protein>
<evidence type="ECO:0000256" key="3">
    <source>
        <dbReference type="ARBA" id="ARBA00022490"/>
    </source>
</evidence>
<feature type="compositionally biased region" description="Basic and acidic residues" evidence="10">
    <location>
        <begin position="38"/>
        <end position="55"/>
    </location>
</feature>
<keyword evidence="7" id="KW-0304">Gas vesicle</keyword>
<gene>
    <name evidence="12" type="primary">gvpN</name>
    <name evidence="12" type="ORF">ACFPU1_07530</name>
</gene>
<evidence type="ECO:0000313" key="13">
    <source>
        <dbReference type="Proteomes" id="UP001596142"/>
    </source>
</evidence>
<organism evidence="12 13">
    <name type="scientific">Thalassorhabdus alkalitolerans</name>
    <dbReference type="NCBI Taxonomy" id="2282697"/>
    <lineage>
        <taxon>Bacteria</taxon>
        <taxon>Bacillati</taxon>
        <taxon>Bacillota</taxon>
        <taxon>Bacilli</taxon>
        <taxon>Bacillales</taxon>
        <taxon>Bacillaceae</taxon>
        <taxon>Thalassorhabdus</taxon>
    </lineage>
</organism>
<name>A0ABW0YNA1_9BACI</name>
<keyword evidence="3" id="KW-0963">Cytoplasm</keyword>
<dbReference type="Pfam" id="PF07728">
    <property type="entry name" value="AAA_5"/>
    <property type="match status" value="1"/>
</dbReference>
<feature type="compositionally biased region" description="Basic and acidic residues" evidence="10">
    <location>
        <begin position="81"/>
        <end position="96"/>
    </location>
</feature>
<evidence type="ECO:0000259" key="11">
    <source>
        <dbReference type="SMART" id="SM00382"/>
    </source>
</evidence>
<dbReference type="InterPro" id="IPR050764">
    <property type="entry name" value="CbbQ/NirQ/NorQ/GpvN"/>
</dbReference>
<dbReference type="InterPro" id="IPR011704">
    <property type="entry name" value="ATPase_dyneun-rel_AAA"/>
</dbReference>
<dbReference type="SMART" id="SM00382">
    <property type="entry name" value="AAA"/>
    <property type="match status" value="1"/>
</dbReference>
<dbReference type="InterPro" id="IPR003593">
    <property type="entry name" value="AAA+_ATPase"/>
</dbReference>
<keyword evidence="5" id="KW-0378">Hydrolase</keyword>
<dbReference type="PANTHER" id="PTHR42759">
    <property type="entry name" value="MOXR FAMILY PROTEIN"/>
    <property type="match status" value="1"/>
</dbReference>
<evidence type="ECO:0000256" key="7">
    <source>
        <dbReference type="ARBA" id="ARBA00022987"/>
    </source>
</evidence>
<comment type="catalytic activity">
    <reaction evidence="9">
        <text>ATP + H2O = ADP + phosphate + H(+)</text>
        <dbReference type="Rhea" id="RHEA:13065"/>
        <dbReference type="ChEBI" id="CHEBI:15377"/>
        <dbReference type="ChEBI" id="CHEBI:15378"/>
        <dbReference type="ChEBI" id="CHEBI:30616"/>
        <dbReference type="ChEBI" id="CHEBI:43474"/>
        <dbReference type="ChEBI" id="CHEBI:456216"/>
    </reaction>
</comment>
<dbReference type="Proteomes" id="UP001596142">
    <property type="component" value="Unassembled WGS sequence"/>
</dbReference>
<evidence type="ECO:0000256" key="2">
    <source>
        <dbReference type="ARBA" id="ARBA00009417"/>
    </source>
</evidence>
<accession>A0ABW0YNA1</accession>
<evidence type="ECO:0000313" key="12">
    <source>
        <dbReference type="EMBL" id="MFC5712628.1"/>
    </source>
</evidence>
<dbReference type="SUPFAM" id="SSF52540">
    <property type="entry name" value="P-loop containing nucleoside triphosphate hydrolases"/>
    <property type="match status" value="1"/>
</dbReference>
<evidence type="ECO:0000256" key="9">
    <source>
        <dbReference type="ARBA" id="ARBA00049360"/>
    </source>
</evidence>
<dbReference type="CDD" id="cd00009">
    <property type="entry name" value="AAA"/>
    <property type="match status" value="1"/>
</dbReference>
<dbReference type="EMBL" id="JBHSOZ010000003">
    <property type="protein sequence ID" value="MFC5712628.1"/>
    <property type="molecule type" value="Genomic_DNA"/>
</dbReference>
<evidence type="ECO:0000256" key="10">
    <source>
        <dbReference type="SAM" id="MobiDB-lite"/>
    </source>
</evidence>
<sequence length="443" mass="50365">MAAEKIDTKEEKNEQAEDKRSSQPQKKKKGQEELTSSSKEKASSSTKKEKSDSGKKNTSSRKKPTVSERRKIGSPKVNKPKTGERKTYPSAEEQKRKQTKSKKKTEQKDQQQEKARENTQQKKEDSKNIKQNNQSQDSNTSKQREHHRNVDMANFVETSKIKEISNRSKMYLEAGYPVHFIGPAGVGKTSLALHIARQYDQPIMLLQGNHEMSNSDLLGGMTGYTSSKVIDNYVRAVYKKQEEVNEKWSKGRLVEAVKNGYTLVYDEFTRSRPETNNLFLSVLEEGILPLYGTKQNESFVRVHPNFKVIFTSNPEEYAGVYESQDALLDRLITMELDAGHNSNTELDIVKERTDISDDEAELIVNLVKKIRQRCAEEDEQGPSYRASIMISEIAAKNDISIRSSDEDFVRLCKDVLGAVVSKCFEGDSIEEAEDMVEEELRKG</sequence>
<evidence type="ECO:0000256" key="6">
    <source>
        <dbReference type="ARBA" id="ARBA00022840"/>
    </source>
</evidence>
<feature type="region of interest" description="Disordered" evidence="10">
    <location>
        <begin position="1"/>
        <end position="150"/>
    </location>
</feature>
<keyword evidence="13" id="KW-1185">Reference proteome</keyword>
<dbReference type="NCBIfam" id="TIGR02640">
    <property type="entry name" value="gas_vesic_GvpN"/>
    <property type="match status" value="1"/>
</dbReference>
<feature type="compositionally biased region" description="Polar residues" evidence="10">
    <location>
        <begin position="129"/>
        <end position="141"/>
    </location>
</feature>
<evidence type="ECO:0000256" key="8">
    <source>
        <dbReference type="ARBA" id="ARBA00035108"/>
    </source>
</evidence>
<feature type="compositionally biased region" description="Basic and acidic residues" evidence="10">
    <location>
        <begin position="104"/>
        <end position="128"/>
    </location>
</feature>
<comment type="subcellular location">
    <subcellularLocation>
        <location evidence="1">Cytoplasm</location>
    </subcellularLocation>
    <subcellularLocation>
        <location evidence="8">Gas vesicle</location>
    </subcellularLocation>
</comment>
<keyword evidence="4" id="KW-0547">Nucleotide-binding</keyword>
<dbReference type="RefSeq" id="WP_385939832.1">
    <property type="nucleotide sequence ID" value="NZ_JBHSOZ010000003.1"/>
</dbReference>
<reference evidence="13" key="1">
    <citation type="journal article" date="2019" name="Int. J. Syst. Evol. Microbiol.">
        <title>The Global Catalogue of Microorganisms (GCM) 10K type strain sequencing project: providing services to taxonomists for standard genome sequencing and annotation.</title>
        <authorList>
            <consortium name="The Broad Institute Genomics Platform"/>
            <consortium name="The Broad Institute Genome Sequencing Center for Infectious Disease"/>
            <person name="Wu L."/>
            <person name="Ma J."/>
        </authorList>
    </citation>
    <scope>NUCLEOTIDE SEQUENCE [LARGE SCALE GENOMIC DNA]</scope>
    <source>
        <strain evidence="13">CECT 7184</strain>
    </source>
</reference>
<evidence type="ECO:0000256" key="4">
    <source>
        <dbReference type="ARBA" id="ARBA00022741"/>
    </source>
</evidence>
<feature type="compositionally biased region" description="Basic and acidic residues" evidence="10">
    <location>
        <begin position="1"/>
        <end position="21"/>
    </location>
</feature>
<comment type="caution">
    <text evidence="12">The sequence shown here is derived from an EMBL/GenBank/DDBJ whole genome shotgun (WGS) entry which is preliminary data.</text>
</comment>
<feature type="domain" description="AAA+ ATPase" evidence="11">
    <location>
        <begin position="174"/>
        <end position="342"/>
    </location>
</feature>
<dbReference type="InterPro" id="IPR027417">
    <property type="entry name" value="P-loop_NTPase"/>
</dbReference>
<evidence type="ECO:0000256" key="1">
    <source>
        <dbReference type="ARBA" id="ARBA00004496"/>
    </source>
</evidence>
<proteinExistence type="inferred from homology"/>